<evidence type="ECO:0000259" key="8">
    <source>
        <dbReference type="Pfam" id="PF07669"/>
    </source>
</evidence>
<accession>A0A4Q0XHL1</accession>
<dbReference type="GO" id="GO:0009007">
    <property type="term" value="F:site-specific DNA-methyltransferase (adenine-specific) activity"/>
    <property type="evidence" value="ECO:0007669"/>
    <property type="project" value="UniProtKB-EC"/>
</dbReference>
<comment type="caution">
    <text evidence="10">The sequence shown here is derived from an EMBL/GenBank/DDBJ whole genome shotgun (WGS) entry which is preliminary data.</text>
</comment>
<evidence type="ECO:0000256" key="2">
    <source>
        <dbReference type="ARBA" id="ARBA00022603"/>
    </source>
</evidence>
<evidence type="ECO:0000256" key="7">
    <source>
        <dbReference type="ARBA" id="ARBA00047942"/>
    </source>
</evidence>
<dbReference type="EC" id="2.1.1.72" evidence="1"/>
<dbReference type="InterPro" id="IPR023135">
    <property type="entry name" value="N6_DNA_MeTrfase_TaqI_C"/>
</dbReference>
<dbReference type="Gene3D" id="3.90.220.10">
    <property type="entry name" value="Adenine-n6-DNA-methyltransferase Taqi, Chain A, domain 2"/>
    <property type="match status" value="1"/>
</dbReference>
<evidence type="ECO:0000256" key="4">
    <source>
        <dbReference type="ARBA" id="ARBA00022691"/>
    </source>
</evidence>
<sequence>MQIINAVKHNFKSTLDDEFIGKFQKAQGKLVNEQERQKNLKAFGETITKADKEGLIVLHKKAEKRYLEKEEIVNNAIYYNAFEWRFEFPEVLADDGSYIGFDVVIGNPPYIRIRNESQQVRTYYFNNYMVAENQLDLYHLFIEKSFEISNKQSLHAFITPNTFLANQNTAKLRQFILENFSIDNIIEIKDNVFEEASVDVLIFIFRRPRVQSVSHYYVAEKENFCFKNDFDSSAFNSTPNNNFTVTIDMERQSIISKILNKSVKVSDLFKTISGIKEYQVGKGKPSQNIEQVKAKVFNANSKINNTYLPELRGKNLSKYSFTWKNEHISYGVWLAEPRVPDFFNGDKILIRQIPAKNSLIASYVKETFVVDQTAYIAKPKTKINILFYLGVLNSTLLFWYFQNIHNEFDQLFPKIKVKEFNALPLPNVEFSNNDISDIVSKILNFKLSDKDFDISKYENQIDQLVYQLYDLTEEEIKIIEEVNA</sequence>
<evidence type="ECO:0000259" key="9">
    <source>
        <dbReference type="Pfam" id="PF12950"/>
    </source>
</evidence>
<organism evidence="10 11">
    <name type="scientific">Gelidibacter gilvus</name>
    <dbReference type="NCBI Taxonomy" id="59602"/>
    <lineage>
        <taxon>Bacteria</taxon>
        <taxon>Pseudomonadati</taxon>
        <taxon>Bacteroidota</taxon>
        <taxon>Flavobacteriia</taxon>
        <taxon>Flavobacteriales</taxon>
        <taxon>Flavobacteriaceae</taxon>
        <taxon>Gelidibacter</taxon>
    </lineage>
</organism>
<dbReference type="Gene3D" id="3.40.50.150">
    <property type="entry name" value="Vaccinia Virus protein VP39"/>
    <property type="match status" value="1"/>
</dbReference>
<keyword evidence="3" id="KW-0808">Transferase</keyword>
<dbReference type="OrthoDB" id="32195at2"/>
<dbReference type="GO" id="GO:0032259">
    <property type="term" value="P:methylation"/>
    <property type="evidence" value="ECO:0007669"/>
    <property type="project" value="UniProtKB-KW"/>
</dbReference>
<evidence type="ECO:0000256" key="5">
    <source>
        <dbReference type="ARBA" id="ARBA00022747"/>
    </source>
</evidence>
<dbReference type="AlphaFoldDB" id="A0A4Q0XHL1"/>
<dbReference type="SUPFAM" id="SSF53335">
    <property type="entry name" value="S-adenosyl-L-methionine-dependent methyltransferases"/>
    <property type="match status" value="1"/>
</dbReference>
<reference evidence="10 11" key="1">
    <citation type="submission" date="2019-01" db="EMBL/GenBank/DDBJ databases">
        <title>Genome sequence of the Antarctic species Gelidibacter gilvus ACAM 158(T).</title>
        <authorList>
            <person name="Bowman J.P."/>
        </authorList>
    </citation>
    <scope>NUCLEOTIDE SEQUENCE [LARGE SCALE GENOMIC DNA]</scope>
    <source>
        <strain evidence="10 11">IC158</strain>
    </source>
</reference>
<dbReference type="InterPro" id="IPR025931">
    <property type="entry name" value="TaqI_C"/>
</dbReference>
<dbReference type="InterPro" id="IPR011639">
    <property type="entry name" value="MethylTrfase_TaqI-like_dom"/>
</dbReference>
<keyword evidence="2" id="KW-0489">Methyltransferase</keyword>
<dbReference type="PROSITE" id="PS00092">
    <property type="entry name" value="N6_MTASE"/>
    <property type="match status" value="1"/>
</dbReference>
<name>A0A4Q0XHL1_9FLAO</name>
<dbReference type="PANTHER" id="PTHR33841">
    <property type="entry name" value="DNA METHYLTRANSFERASE YEEA-RELATED"/>
    <property type="match status" value="1"/>
</dbReference>
<keyword evidence="4" id="KW-0949">S-adenosyl-L-methionine</keyword>
<dbReference type="Pfam" id="PF12950">
    <property type="entry name" value="TaqI_C"/>
    <property type="match status" value="1"/>
</dbReference>
<evidence type="ECO:0000313" key="10">
    <source>
        <dbReference type="EMBL" id="RXJ49572.1"/>
    </source>
</evidence>
<evidence type="ECO:0000313" key="11">
    <source>
        <dbReference type="Proteomes" id="UP000289792"/>
    </source>
</evidence>
<evidence type="ECO:0000256" key="6">
    <source>
        <dbReference type="ARBA" id="ARBA00023125"/>
    </source>
</evidence>
<comment type="catalytic activity">
    <reaction evidence="7">
        <text>a 2'-deoxyadenosine in DNA + S-adenosyl-L-methionine = an N(6)-methyl-2'-deoxyadenosine in DNA + S-adenosyl-L-homocysteine + H(+)</text>
        <dbReference type="Rhea" id="RHEA:15197"/>
        <dbReference type="Rhea" id="RHEA-COMP:12418"/>
        <dbReference type="Rhea" id="RHEA-COMP:12419"/>
        <dbReference type="ChEBI" id="CHEBI:15378"/>
        <dbReference type="ChEBI" id="CHEBI:57856"/>
        <dbReference type="ChEBI" id="CHEBI:59789"/>
        <dbReference type="ChEBI" id="CHEBI:90615"/>
        <dbReference type="ChEBI" id="CHEBI:90616"/>
        <dbReference type="EC" id="2.1.1.72"/>
    </reaction>
</comment>
<dbReference type="GO" id="GO:0009307">
    <property type="term" value="P:DNA restriction-modification system"/>
    <property type="evidence" value="ECO:0007669"/>
    <property type="project" value="UniProtKB-KW"/>
</dbReference>
<dbReference type="GO" id="GO:0003677">
    <property type="term" value="F:DNA binding"/>
    <property type="evidence" value="ECO:0007669"/>
    <property type="project" value="UniProtKB-KW"/>
</dbReference>
<dbReference type="Pfam" id="PF07669">
    <property type="entry name" value="Eco57I"/>
    <property type="match status" value="1"/>
</dbReference>
<keyword evidence="11" id="KW-1185">Reference proteome</keyword>
<dbReference type="Proteomes" id="UP000289792">
    <property type="component" value="Unassembled WGS sequence"/>
</dbReference>
<proteinExistence type="predicted"/>
<keyword evidence="5" id="KW-0680">Restriction system</keyword>
<feature type="domain" description="TaqI-like C-terminal specificity" evidence="9">
    <location>
        <begin position="309"/>
        <end position="425"/>
    </location>
</feature>
<keyword evidence="6" id="KW-0238">DNA-binding</keyword>
<evidence type="ECO:0000256" key="1">
    <source>
        <dbReference type="ARBA" id="ARBA00011900"/>
    </source>
</evidence>
<dbReference type="InterPro" id="IPR050953">
    <property type="entry name" value="N4_N6_ade-DNA_methylase"/>
</dbReference>
<evidence type="ECO:0000256" key="3">
    <source>
        <dbReference type="ARBA" id="ARBA00022679"/>
    </source>
</evidence>
<dbReference type="PANTHER" id="PTHR33841:SF1">
    <property type="entry name" value="DNA METHYLTRANSFERASE A"/>
    <property type="match status" value="1"/>
</dbReference>
<dbReference type="InterPro" id="IPR029063">
    <property type="entry name" value="SAM-dependent_MTases_sf"/>
</dbReference>
<dbReference type="InterPro" id="IPR002052">
    <property type="entry name" value="DNA_methylase_N6_adenine_CS"/>
</dbReference>
<protein>
    <recommendedName>
        <fullName evidence="1">site-specific DNA-methyltransferase (adenine-specific)</fullName>
        <ecNumber evidence="1">2.1.1.72</ecNumber>
    </recommendedName>
</protein>
<dbReference type="EMBL" id="SDDZ01000006">
    <property type="protein sequence ID" value="RXJ49572.1"/>
    <property type="molecule type" value="Genomic_DNA"/>
</dbReference>
<gene>
    <name evidence="10" type="ORF">ESZ48_11200</name>
</gene>
<feature type="domain" description="Type II methyltransferase M.TaqI-like" evidence="8">
    <location>
        <begin position="71"/>
        <end position="193"/>
    </location>
</feature>